<accession>A0ABS8Y5U5</accession>
<keyword evidence="8" id="KW-0472">Membrane</keyword>
<keyword evidence="13" id="KW-1185">Reference proteome</keyword>
<dbReference type="Gene3D" id="3.80.10.10">
    <property type="entry name" value="Ribonuclease Inhibitor"/>
    <property type="match status" value="2"/>
</dbReference>
<dbReference type="PRINTS" id="PR00019">
    <property type="entry name" value="LEURICHRPT"/>
</dbReference>
<dbReference type="Pfam" id="PF23598">
    <property type="entry name" value="LRR_14"/>
    <property type="match status" value="1"/>
</dbReference>
<dbReference type="InterPro" id="IPR032675">
    <property type="entry name" value="LRR_dom_sf"/>
</dbReference>
<evidence type="ECO:0000256" key="10">
    <source>
        <dbReference type="ARBA" id="ARBA00023180"/>
    </source>
</evidence>
<proteinExistence type="inferred from homology"/>
<sequence length="568" mass="62984">MLLKNLTQLRELDLTEVNISSTIPPNFSSHITTLKLANTGLHGILPESIFHLPNLQVLNLIGNDQLSGHFPKTKWNSSASVRELYISQVNFSGNFLPESLGYLTSLRSLQLQSCNISGPIPKSLWNVTRLESLYLGDNHLEGPIPLFTSGLQNLSYLGLSNNFLSGAIPSWIFSLPSLSELGLNDNHFSGPLKDFKYNTLVRIDLGHNQLQGPLPNSLQNLVKLIELDLSTNHFSGNVDVSFFSNLKQLSSLDLSYNSISLTNENIVKSTLPQSLSHLALSACEVKELDFLRSAKKLLDLDLSNNKIQGRIPDWAWSNWMHSMTYLNLSHNMLTKLPTSLFQNLKAMRRLDQTMKAPGDEGHMYYQDSVVVVTKGLELEVVRILSLYTTMDLSSNKFEGHIPSMMVDLIALRVLNLSHNGLQGHIPPLLGKLSVVESLDLSFNQLSGEIPKTLASLTFLAVLNLSHNHLEGCIPKGNQFDTFGNNSYVGNDGLRGFPVSGGCGSNWTPSTNNTTFVPDEESDSTFLSELSWKVVLMGYEEEEIMVSRQVPGPTIFNSKTLRHAMTGEM</sequence>
<keyword evidence="9" id="KW-0675">Receptor</keyword>
<dbReference type="InterPro" id="IPR055414">
    <property type="entry name" value="LRR_R13L4/SHOC2-like"/>
</dbReference>
<comment type="similarity">
    <text evidence="2">Belongs to the RLP family.</text>
</comment>
<dbReference type="PANTHER" id="PTHR27004:SF375">
    <property type="entry name" value="LEUCINE-RICH REPEAT-CONTAINING N-TERMINAL PLANT-TYPE DOMAIN-CONTAINING PROTEIN"/>
    <property type="match status" value="1"/>
</dbReference>
<keyword evidence="3" id="KW-1003">Cell membrane</keyword>
<protein>
    <recommendedName>
        <fullName evidence="11">Disease resistance R13L4/SHOC-2-like LRR domain-containing protein</fullName>
    </recommendedName>
</protein>
<name>A0ABS8Y5U5_DATST</name>
<evidence type="ECO:0000256" key="8">
    <source>
        <dbReference type="ARBA" id="ARBA00023136"/>
    </source>
</evidence>
<gene>
    <name evidence="12" type="ORF">HAX54_014305</name>
</gene>
<organism evidence="12 13">
    <name type="scientific">Datura stramonium</name>
    <name type="common">Jimsonweed</name>
    <name type="synonym">Common thornapple</name>
    <dbReference type="NCBI Taxonomy" id="4076"/>
    <lineage>
        <taxon>Eukaryota</taxon>
        <taxon>Viridiplantae</taxon>
        <taxon>Streptophyta</taxon>
        <taxon>Embryophyta</taxon>
        <taxon>Tracheophyta</taxon>
        <taxon>Spermatophyta</taxon>
        <taxon>Magnoliopsida</taxon>
        <taxon>eudicotyledons</taxon>
        <taxon>Gunneridae</taxon>
        <taxon>Pentapetalae</taxon>
        <taxon>asterids</taxon>
        <taxon>lamiids</taxon>
        <taxon>Solanales</taxon>
        <taxon>Solanaceae</taxon>
        <taxon>Solanoideae</taxon>
        <taxon>Datureae</taxon>
        <taxon>Datura</taxon>
    </lineage>
</organism>
<feature type="domain" description="Disease resistance R13L4/SHOC-2-like LRR" evidence="11">
    <location>
        <begin position="3"/>
        <end position="183"/>
    </location>
</feature>
<evidence type="ECO:0000256" key="7">
    <source>
        <dbReference type="ARBA" id="ARBA00022989"/>
    </source>
</evidence>
<dbReference type="SMART" id="SM00369">
    <property type="entry name" value="LRR_TYP"/>
    <property type="match status" value="9"/>
</dbReference>
<evidence type="ECO:0000313" key="13">
    <source>
        <dbReference type="Proteomes" id="UP000823775"/>
    </source>
</evidence>
<evidence type="ECO:0000256" key="3">
    <source>
        <dbReference type="ARBA" id="ARBA00022475"/>
    </source>
</evidence>
<keyword evidence="10" id="KW-0325">Glycoprotein</keyword>
<comment type="caution">
    <text evidence="12">The sequence shown here is derived from an EMBL/GenBank/DDBJ whole genome shotgun (WGS) entry which is preliminary data.</text>
</comment>
<evidence type="ECO:0000256" key="1">
    <source>
        <dbReference type="ARBA" id="ARBA00004251"/>
    </source>
</evidence>
<evidence type="ECO:0000256" key="4">
    <source>
        <dbReference type="ARBA" id="ARBA00022614"/>
    </source>
</evidence>
<evidence type="ECO:0000256" key="9">
    <source>
        <dbReference type="ARBA" id="ARBA00023170"/>
    </source>
</evidence>
<keyword evidence="6" id="KW-0677">Repeat</keyword>
<evidence type="ECO:0000256" key="5">
    <source>
        <dbReference type="ARBA" id="ARBA00022692"/>
    </source>
</evidence>
<dbReference type="Proteomes" id="UP000823775">
    <property type="component" value="Unassembled WGS sequence"/>
</dbReference>
<evidence type="ECO:0000256" key="2">
    <source>
        <dbReference type="ARBA" id="ARBA00009592"/>
    </source>
</evidence>
<evidence type="ECO:0000256" key="6">
    <source>
        <dbReference type="ARBA" id="ARBA00022737"/>
    </source>
</evidence>
<evidence type="ECO:0000313" key="12">
    <source>
        <dbReference type="EMBL" id="MCE5166045.1"/>
    </source>
</evidence>
<dbReference type="SUPFAM" id="SSF52058">
    <property type="entry name" value="L domain-like"/>
    <property type="match status" value="2"/>
</dbReference>
<keyword evidence="7" id="KW-1133">Transmembrane helix</keyword>
<dbReference type="Pfam" id="PF00560">
    <property type="entry name" value="LRR_1"/>
    <property type="match status" value="5"/>
</dbReference>
<dbReference type="EMBL" id="JACEIK010018872">
    <property type="protein sequence ID" value="MCE5166045.1"/>
    <property type="molecule type" value="Genomic_DNA"/>
</dbReference>
<reference evidence="12 13" key="1">
    <citation type="journal article" date="2021" name="BMC Genomics">
        <title>Datura genome reveals duplications of psychoactive alkaloid biosynthetic genes and high mutation rate following tissue culture.</title>
        <authorList>
            <person name="Rajewski A."/>
            <person name="Carter-House D."/>
            <person name="Stajich J."/>
            <person name="Litt A."/>
        </authorList>
    </citation>
    <scope>NUCLEOTIDE SEQUENCE [LARGE SCALE GENOMIC DNA]</scope>
    <source>
        <strain evidence="12">AR-01</strain>
    </source>
</reference>
<keyword evidence="5" id="KW-0812">Transmembrane</keyword>
<keyword evidence="4" id="KW-0433">Leucine-rich repeat</keyword>
<dbReference type="PANTHER" id="PTHR27004">
    <property type="entry name" value="RECEPTOR-LIKE PROTEIN 12 ISOFORM X1"/>
    <property type="match status" value="1"/>
</dbReference>
<dbReference type="InterPro" id="IPR003591">
    <property type="entry name" value="Leu-rich_rpt_typical-subtyp"/>
</dbReference>
<comment type="subcellular location">
    <subcellularLocation>
        <location evidence="1">Cell membrane</location>
        <topology evidence="1">Single-pass type I membrane protein</topology>
    </subcellularLocation>
</comment>
<dbReference type="InterPro" id="IPR001611">
    <property type="entry name" value="Leu-rich_rpt"/>
</dbReference>
<evidence type="ECO:0000259" key="11">
    <source>
        <dbReference type="Pfam" id="PF23598"/>
    </source>
</evidence>
<dbReference type="PROSITE" id="PS51450">
    <property type="entry name" value="LRR"/>
    <property type="match status" value="2"/>
</dbReference>